<keyword evidence="4 5" id="KW-0648">Protein biosynthesis</keyword>
<sequence>MALDGAMLSQIAYEIQEVLLGARVDKIYQPSREEIAVAFRAHGQTVRLLLCAGADTARVHFTQMAMENPKAPPMFCMLMRKHLGSAKLIGVEQVGMDRILHLKFSAVNEMGDEVVLTLAIEIMGRHSNIILIGNDGRVIDAVKRIDLTMSSVRQVLPGMVYELPPRPEKRILPECTAPQVVEAVLDTQKEILLSKRLLEVLEGFSPLVCREMAYFAGQGEDLRVQQLGQEQLSRLEFYLAALIRQLREHTGVPTLLVEPSGRPKDFTFIEVRQYGSALQSRTYPTYSQLLDAFYGNRDTLERMRQRSGDLVRTLSNISERIARKLASQREELKECKNRETLKIYGELLSANLYAIQKGDREAVVENYYEEGMPKVAIPLDPMLTPVQNSQKYYTEYRKADTAEKKLVELIAQGEQEALYIDAVIDSLARARTEAELDAIRRELADGGYLRHQKGKAKKEEKLPPLRYRSSDGFTILCGRNNVQNDRLTLKESRNYDVWFHTQKIPGSHTVVVSDGREVPNSTLEEAAVIAAYNSKARDSTRVPVDYTYIKNVKKPNGAKPGMVIYETYETAIVTPDEELVQRLAEK</sequence>
<dbReference type="GO" id="GO:0000049">
    <property type="term" value="F:tRNA binding"/>
    <property type="evidence" value="ECO:0007669"/>
    <property type="project" value="UniProtKB-UniRule"/>
</dbReference>
<name>A0A6N2VAK3_9FIRM</name>
<dbReference type="AlphaFoldDB" id="A0A6N2VAK3"/>
<gene>
    <name evidence="5" type="primary">rqcH</name>
    <name evidence="7" type="ORF">AULFYP135_02415</name>
</gene>
<comment type="similarity">
    <text evidence="5">Belongs to the NEMF family.</text>
</comment>
<dbReference type="Gene3D" id="2.30.310.10">
    <property type="entry name" value="ibrinogen binding protein from staphylococcus aureus domain"/>
    <property type="match status" value="1"/>
</dbReference>
<dbReference type="PANTHER" id="PTHR15239">
    <property type="entry name" value="NUCLEAR EXPORT MEDIATOR FACTOR NEMF"/>
    <property type="match status" value="1"/>
</dbReference>
<evidence type="ECO:0000256" key="5">
    <source>
        <dbReference type="HAMAP-Rule" id="MF_00844"/>
    </source>
</evidence>
<dbReference type="HAMAP" id="MF_00844_B">
    <property type="entry name" value="RqcH_B"/>
    <property type="match status" value="1"/>
</dbReference>
<dbReference type="EMBL" id="CACRSL010000005">
    <property type="protein sequence ID" value="VYT27529.1"/>
    <property type="molecule type" value="Genomic_DNA"/>
</dbReference>
<protein>
    <recommendedName>
        <fullName evidence="5">Rqc2 homolog RqcH</fullName>
        <shortName evidence="5">RqcH</shortName>
    </recommendedName>
</protein>
<comment type="function">
    <text evidence="5">Key component of the ribosome quality control system (RQC), a ribosome-associated complex that mediates the extraction of incompletely synthesized nascent chains from stalled ribosomes and their subsequent degradation. RqcH recruits Ala-charged tRNA, and with RqcP directs the elongation of stalled nascent chains on 50S ribosomal subunits, leading to non-templated C-terminal alanine extensions (Ala tail). The Ala tail promotes nascent chain degradation. May add between 1 and at least 8 Ala residues. Binds to stalled 50S ribosomal subunits.</text>
</comment>
<accession>A0A6N2VAK3</accession>
<evidence type="ECO:0000259" key="6">
    <source>
        <dbReference type="Pfam" id="PF05670"/>
    </source>
</evidence>
<dbReference type="GO" id="GO:1990112">
    <property type="term" value="C:RQC complex"/>
    <property type="evidence" value="ECO:0007669"/>
    <property type="project" value="TreeGrafter"/>
</dbReference>
<organism evidence="7">
    <name type="scientific">uncultured Anaerotruncus sp</name>
    <dbReference type="NCBI Taxonomy" id="905011"/>
    <lineage>
        <taxon>Bacteria</taxon>
        <taxon>Bacillati</taxon>
        <taxon>Bacillota</taxon>
        <taxon>Clostridia</taxon>
        <taxon>Eubacteriales</taxon>
        <taxon>Oscillospiraceae</taxon>
        <taxon>Anaerotruncus</taxon>
        <taxon>environmental samples</taxon>
    </lineage>
</organism>
<evidence type="ECO:0000256" key="3">
    <source>
        <dbReference type="ARBA" id="ARBA00022884"/>
    </source>
</evidence>
<evidence type="ECO:0000256" key="4">
    <source>
        <dbReference type="ARBA" id="ARBA00022917"/>
    </source>
</evidence>
<dbReference type="GO" id="GO:0043023">
    <property type="term" value="F:ribosomal large subunit binding"/>
    <property type="evidence" value="ECO:0007669"/>
    <property type="project" value="UniProtKB-UniRule"/>
</dbReference>
<dbReference type="InterPro" id="IPR051608">
    <property type="entry name" value="RQC_Subunit_NEMF"/>
</dbReference>
<dbReference type="Pfam" id="PF05670">
    <property type="entry name" value="NFACT-R_1"/>
    <property type="match status" value="1"/>
</dbReference>
<evidence type="ECO:0000313" key="7">
    <source>
        <dbReference type="EMBL" id="VYT27529.1"/>
    </source>
</evidence>
<dbReference type="FunFam" id="2.30.310.10:FF:000004">
    <property type="entry name" value="Fibronectin-binding protein A"/>
    <property type="match status" value="1"/>
</dbReference>
<evidence type="ECO:0000256" key="2">
    <source>
        <dbReference type="ARBA" id="ARBA00022730"/>
    </source>
</evidence>
<dbReference type="InterPro" id="IPR008532">
    <property type="entry name" value="NFACT_RNA-bd"/>
</dbReference>
<dbReference type="GO" id="GO:0072344">
    <property type="term" value="P:rescue of stalled ribosome"/>
    <property type="evidence" value="ECO:0007669"/>
    <property type="project" value="UniProtKB-UniRule"/>
</dbReference>
<keyword evidence="2 5" id="KW-0699">rRNA-binding</keyword>
<dbReference type="PANTHER" id="PTHR15239:SF6">
    <property type="entry name" value="RIBOSOME QUALITY CONTROL COMPLEX SUBUNIT NEMF"/>
    <property type="match status" value="1"/>
</dbReference>
<evidence type="ECO:0000256" key="1">
    <source>
        <dbReference type="ARBA" id="ARBA00022555"/>
    </source>
</evidence>
<feature type="domain" description="NFACT RNA-binding" evidence="6">
    <location>
        <begin position="466"/>
        <end position="557"/>
    </location>
</feature>
<reference evidence="7" key="1">
    <citation type="submission" date="2019-11" db="EMBL/GenBank/DDBJ databases">
        <authorList>
            <person name="Feng L."/>
        </authorList>
    </citation>
    <scope>NUCLEOTIDE SEQUENCE</scope>
    <source>
        <strain evidence="7">AundefinedLFYP135</strain>
    </source>
</reference>
<keyword evidence="1 5" id="KW-0820">tRNA-binding</keyword>
<comment type="subunit">
    <text evidence="5">Associates with stalled 50S ribosomal subunits. Binds to RqcP.</text>
</comment>
<dbReference type="GO" id="GO:0019843">
    <property type="term" value="F:rRNA binding"/>
    <property type="evidence" value="ECO:0007669"/>
    <property type="project" value="UniProtKB-UniRule"/>
</dbReference>
<dbReference type="InterPro" id="IPR043682">
    <property type="entry name" value="RqcH_bacterial"/>
</dbReference>
<keyword evidence="3 5" id="KW-0694">RNA-binding</keyword>
<proteinExistence type="inferred from homology"/>
<dbReference type="Pfam" id="PF05833">
    <property type="entry name" value="NFACT_N"/>
    <property type="match status" value="1"/>
</dbReference>